<comment type="caution">
    <text evidence="2">The sequence shown here is derived from an EMBL/GenBank/DDBJ whole genome shotgun (WGS) entry which is preliminary data.</text>
</comment>
<reference evidence="2" key="1">
    <citation type="journal article" date="2022" name="bioRxiv">
        <title>Sequencing and chromosome-scale assembly of the giantPleurodeles waltlgenome.</title>
        <authorList>
            <person name="Brown T."/>
            <person name="Elewa A."/>
            <person name="Iarovenko S."/>
            <person name="Subramanian E."/>
            <person name="Araus A.J."/>
            <person name="Petzold A."/>
            <person name="Susuki M."/>
            <person name="Suzuki K.-i.T."/>
            <person name="Hayashi T."/>
            <person name="Toyoda A."/>
            <person name="Oliveira C."/>
            <person name="Osipova E."/>
            <person name="Leigh N.D."/>
            <person name="Simon A."/>
            <person name="Yun M.H."/>
        </authorList>
    </citation>
    <scope>NUCLEOTIDE SEQUENCE</scope>
    <source>
        <strain evidence="2">20211129_DDA</strain>
        <tissue evidence="2">Liver</tissue>
    </source>
</reference>
<keyword evidence="3" id="KW-1185">Reference proteome</keyword>
<name>A0AAV7W414_PLEWA</name>
<feature type="compositionally biased region" description="Low complexity" evidence="1">
    <location>
        <begin position="43"/>
        <end position="55"/>
    </location>
</feature>
<evidence type="ECO:0000256" key="1">
    <source>
        <dbReference type="SAM" id="MobiDB-lite"/>
    </source>
</evidence>
<protein>
    <submittedName>
        <fullName evidence="2">Uncharacterized protein</fullName>
    </submittedName>
</protein>
<organism evidence="2 3">
    <name type="scientific">Pleurodeles waltl</name>
    <name type="common">Iberian ribbed newt</name>
    <dbReference type="NCBI Taxonomy" id="8319"/>
    <lineage>
        <taxon>Eukaryota</taxon>
        <taxon>Metazoa</taxon>
        <taxon>Chordata</taxon>
        <taxon>Craniata</taxon>
        <taxon>Vertebrata</taxon>
        <taxon>Euteleostomi</taxon>
        <taxon>Amphibia</taxon>
        <taxon>Batrachia</taxon>
        <taxon>Caudata</taxon>
        <taxon>Salamandroidea</taxon>
        <taxon>Salamandridae</taxon>
        <taxon>Pleurodelinae</taxon>
        <taxon>Pleurodeles</taxon>
    </lineage>
</organism>
<proteinExistence type="predicted"/>
<feature type="region of interest" description="Disordered" evidence="1">
    <location>
        <begin position="28"/>
        <end position="59"/>
    </location>
</feature>
<dbReference type="AlphaFoldDB" id="A0AAV7W414"/>
<sequence length="232" mass="24916">MCAYTHVELGIQATETQPSWGRRSFAREARARSQEDDAFLPLGRGPSPRQRPGSRPRSRDVCLAAPPDSGGGFIGLTPSSVSQHPLSCFSRAFSARSSGRAAAVRPSRAGLDHPPTIFTDPECRVSAQVLWRERPLRGDTAFSCSALGSSRSRDFNELGHSAAPGTRRSGASSSGAPDPCVGPRPAVPIARADLLNAFHRRHAPSGILRHSADRARRHGPRPPCQPQGRLSY</sequence>
<gene>
    <name evidence="2" type="ORF">NDU88_002729</name>
</gene>
<dbReference type="EMBL" id="JANPWB010000002">
    <property type="protein sequence ID" value="KAJ1207338.1"/>
    <property type="molecule type" value="Genomic_DNA"/>
</dbReference>
<feature type="region of interest" description="Disordered" evidence="1">
    <location>
        <begin position="153"/>
        <end position="184"/>
    </location>
</feature>
<dbReference type="Proteomes" id="UP001066276">
    <property type="component" value="Chromosome 1_2"/>
</dbReference>
<evidence type="ECO:0000313" key="2">
    <source>
        <dbReference type="EMBL" id="KAJ1207338.1"/>
    </source>
</evidence>
<feature type="compositionally biased region" description="Low complexity" evidence="1">
    <location>
        <begin position="161"/>
        <end position="177"/>
    </location>
</feature>
<evidence type="ECO:0000313" key="3">
    <source>
        <dbReference type="Proteomes" id="UP001066276"/>
    </source>
</evidence>
<accession>A0AAV7W414</accession>
<feature type="region of interest" description="Disordered" evidence="1">
    <location>
        <begin position="207"/>
        <end position="232"/>
    </location>
</feature>